<dbReference type="Proteomes" id="UP000327493">
    <property type="component" value="Chromosome 22"/>
</dbReference>
<name>A0A5J5CL92_9PERO</name>
<feature type="non-terminal residue" evidence="2">
    <location>
        <position position="211"/>
    </location>
</feature>
<gene>
    <name evidence="2" type="ORF">FQN60_013829</name>
</gene>
<sequence>MDDTNSSCSGFSTLRIGSLRDLLEHQKFSITHTVTFTIAIVQTEEWAQVQSVKESLVKHKGFEPMRRQTSGQTSTAIPDIWAELKGVENRKRVALTVSKTQHPCQSDKVAESKGADPGLQTSGQTERDIWDELRALRYMVEEQKVELTNIKAELQTQRDKVALLKKENSEMSSRLTSTENKVTAITAELEATKTEQQLQKKKSGGGRGTDF</sequence>
<accession>A0A5J5CL92</accession>
<feature type="region of interest" description="Disordered" evidence="1">
    <location>
        <begin position="99"/>
        <end position="126"/>
    </location>
</feature>
<evidence type="ECO:0000313" key="3">
    <source>
        <dbReference type="Proteomes" id="UP000327493"/>
    </source>
</evidence>
<comment type="caution">
    <text evidence="2">The sequence shown here is derived from an EMBL/GenBank/DDBJ whole genome shotgun (WGS) entry which is preliminary data.</text>
</comment>
<proteinExistence type="predicted"/>
<keyword evidence="3" id="KW-1185">Reference proteome</keyword>
<evidence type="ECO:0000256" key="1">
    <source>
        <dbReference type="SAM" id="MobiDB-lite"/>
    </source>
</evidence>
<dbReference type="EMBL" id="VOFY01000022">
    <property type="protein sequence ID" value="KAA8580871.1"/>
    <property type="molecule type" value="Genomic_DNA"/>
</dbReference>
<feature type="region of interest" description="Disordered" evidence="1">
    <location>
        <begin position="191"/>
        <end position="211"/>
    </location>
</feature>
<dbReference type="AlphaFoldDB" id="A0A5J5CL92"/>
<protein>
    <submittedName>
        <fullName evidence="2">Uncharacterized protein</fullName>
    </submittedName>
</protein>
<evidence type="ECO:0000313" key="2">
    <source>
        <dbReference type="EMBL" id="KAA8580871.1"/>
    </source>
</evidence>
<organism evidence="2 3">
    <name type="scientific">Etheostoma spectabile</name>
    <name type="common">orangethroat darter</name>
    <dbReference type="NCBI Taxonomy" id="54343"/>
    <lineage>
        <taxon>Eukaryota</taxon>
        <taxon>Metazoa</taxon>
        <taxon>Chordata</taxon>
        <taxon>Craniata</taxon>
        <taxon>Vertebrata</taxon>
        <taxon>Euteleostomi</taxon>
        <taxon>Actinopterygii</taxon>
        <taxon>Neopterygii</taxon>
        <taxon>Teleostei</taxon>
        <taxon>Neoteleostei</taxon>
        <taxon>Acanthomorphata</taxon>
        <taxon>Eupercaria</taxon>
        <taxon>Perciformes</taxon>
        <taxon>Percoidei</taxon>
        <taxon>Percidae</taxon>
        <taxon>Etheostomatinae</taxon>
        <taxon>Etheostoma</taxon>
    </lineage>
</organism>
<reference evidence="2 3" key="1">
    <citation type="submission" date="2019-08" db="EMBL/GenBank/DDBJ databases">
        <title>A chromosome-level genome assembly, high-density linkage maps, and genome scans reveal the genomic architecture of hybrid incompatibilities underlying speciation via character displacement in darters (Percidae: Etheostominae).</title>
        <authorList>
            <person name="Moran R.L."/>
            <person name="Catchen J.M."/>
            <person name="Fuller R.C."/>
        </authorList>
    </citation>
    <scope>NUCLEOTIDE SEQUENCE [LARGE SCALE GENOMIC DNA]</scope>
    <source>
        <strain evidence="2">EspeVRDwgs_2016</strain>
        <tissue evidence="2">Muscle</tissue>
    </source>
</reference>